<feature type="transmembrane region" description="Helical" evidence="2">
    <location>
        <begin position="69"/>
        <end position="88"/>
    </location>
</feature>
<feature type="domain" description="CHAT" evidence="3">
    <location>
        <begin position="855"/>
        <end position="1148"/>
    </location>
</feature>
<dbReference type="EMBL" id="WKJM01000035">
    <property type="protein sequence ID" value="MRX11472.1"/>
    <property type="molecule type" value="Genomic_DNA"/>
</dbReference>
<sequence>MAGAGGRAGRQRRHAAPLRIARRAAARQCRNGRGVRTRRLAGRRPQSGPGAGRSRQLARGRGSRTMKRVLTWAAWLCVAGALSAPAVAGTCQPAAGELIALGTKASDKENYQEALPSFEQALRLCREAGDQGGIADSLLAYGQTLDMLNRYADSEAALLEGWALRQQIDNSATPDGDPGHQRMYYPAELMYLYRQSSRFDKAWEWGDVALRAKAQIIGTNTVSYGTSLSNLSGISLLTREYDRGLVYARQAMDTWERTSGKDSTDHAWGMRDVGVLLLRQGKQQEAYYYLERAYRIRLAAFGPDATETQTSVQDMAAWNTEVGNDAAALAYAELGLASAVRRFGPDALGTSFALTRVAAIHLRLGQAAQAAGEAEHVLRIRRAALGDQNVQTITAWQDVASTQLANNRLGRSAAAAQAGYAACRAIPGRIAASCVWLQLAHAKALLALGQAQAALEEAERAGELAHATNGQMSNDERIAAMLAAQALRALGRQEQAESTLAALAQRMASLPDPVASGQIEVELALNMVRAERTGLDAAALSALAERSGVLAQQLAAQRGLSHPAYAEALLDAASLNARGPDLALARQQGARAMAIGLANRTTLLQARAAAQMSALDDGTQAVFLGKQAVNALQAARENITGLPIEQQHSFVQLKQAAYQQLVDQLLDRRRIGEAESVLAMVEENEFHDLLRGADSAATASDARVARLNFDGADQAAAQQFALRAQALEQAAQALAQAREHQAQGSAGGAAELAAAQADISRLLDQATTAWSTPAAPQDVATHANAVAEPAAVQRAALPPGRLQLTYLVSERRLRIVVQHDRVARVVTLDIDEATLAREIALLRRLAQDPGKDPRPQAQRLYAQLLKPVAHELSQACSLTLSLNGVLRYLPFAMLHDGRQWLVQRLPMQVAGGADTDATPAAASVPSRPPSVALFGQSQASDELPALPYVARELQAVSATERAGRIPSQTYLDGSFTAAALERGLQQASMVHIASHFVLRSGRDDGSYLLLGNGQRLSLAELAQERFRFTGLDLLTLSACETAVPAGVDATGRELAGLAWLARERGARYVLASLWRVSDRSTATLMADFYQALGRGVSKPEALRQAQLKQIARAAAAGPARGLKALDAPAPAASHGHPFYWAGFTLLGNL</sequence>
<proteinExistence type="predicted"/>
<feature type="compositionally biased region" description="Basic residues" evidence="1">
    <location>
        <begin position="33"/>
        <end position="42"/>
    </location>
</feature>
<gene>
    <name evidence="4" type="ORF">GJ697_26970</name>
</gene>
<dbReference type="InterPro" id="IPR024983">
    <property type="entry name" value="CHAT_dom"/>
</dbReference>
<keyword evidence="2" id="KW-0812">Transmembrane</keyword>
<dbReference type="PANTHER" id="PTHR10098:SF112">
    <property type="entry name" value="SLR0380 PROTEIN"/>
    <property type="match status" value="1"/>
</dbReference>
<organism evidence="4 5">
    <name type="scientific">Duganella alba</name>
    <dbReference type="NCBI Taxonomy" id="2666081"/>
    <lineage>
        <taxon>Bacteria</taxon>
        <taxon>Pseudomonadati</taxon>
        <taxon>Pseudomonadota</taxon>
        <taxon>Betaproteobacteria</taxon>
        <taxon>Burkholderiales</taxon>
        <taxon>Oxalobacteraceae</taxon>
        <taxon>Telluria group</taxon>
        <taxon>Duganella</taxon>
    </lineage>
</organism>
<feature type="region of interest" description="Disordered" evidence="1">
    <location>
        <begin position="30"/>
        <end position="62"/>
    </location>
</feature>
<dbReference type="PANTHER" id="PTHR10098">
    <property type="entry name" value="RAPSYN-RELATED"/>
    <property type="match status" value="1"/>
</dbReference>
<dbReference type="AlphaFoldDB" id="A0A6L5QQ88"/>
<evidence type="ECO:0000256" key="1">
    <source>
        <dbReference type="SAM" id="MobiDB-lite"/>
    </source>
</evidence>
<keyword evidence="2" id="KW-0472">Membrane</keyword>
<reference evidence="4 5" key="1">
    <citation type="submission" date="2019-11" db="EMBL/GenBank/DDBJ databases">
        <title>Novel species isolated from a subtropical stream in China.</title>
        <authorList>
            <person name="Lu H."/>
        </authorList>
    </citation>
    <scope>NUCLEOTIDE SEQUENCE [LARGE SCALE GENOMIC DNA]</scope>
    <source>
        <strain evidence="4 5">FT25W</strain>
    </source>
</reference>
<comment type="caution">
    <text evidence="4">The sequence shown here is derived from an EMBL/GenBank/DDBJ whole genome shotgun (WGS) entry which is preliminary data.</text>
</comment>
<name>A0A6L5QQ88_9BURK</name>
<protein>
    <submittedName>
        <fullName evidence="4">CHAT domain-containing protein</fullName>
    </submittedName>
</protein>
<evidence type="ECO:0000259" key="3">
    <source>
        <dbReference type="Pfam" id="PF12770"/>
    </source>
</evidence>
<evidence type="ECO:0000313" key="5">
    <source>
        <dbReference type="Proteomes" id="UP000481037"/>
    </source>
</evidence>
<evidence type="ECO:0000313" key="4">
    <source>
        <dbReference type="EMBL" id="MRX11472.1"/>
    </source>
</evidence>
<keyword evidence="2" id="KW-1133">Transmembrane helix</keyword>
<evidence type="ECO:0000256" key="2">
    <source>
        <dbReference type="SAM" id="Phobius"/>
    </source>
</evidence>
<dbReference type="Gene3D" id="1.25.40.10">
    <property type="entry name" value="Tetratricopeptide repeat domain"/>
    <property type="match status" value="3"/>
</dbReference>
<dbReference type="InterPro" id="IPR011990">
    <property type="entry name" value="TPR-like_helical_dom_sf"/>
</dbReference>
<accession>A0A6L5QQ88</accession>
<dbReference type="Pfam" id="PF12770">
    <property type="entry name" value="CHAT"/>
    <property type="match status" value="1"/>
</dbReference>
<keyword evidence="5" id="KW-1185">Reference proteome</keyword>
<dbReference type="Proteomes" id="UP000481037">
    <property type="component" value="Unassembled WGS sequence"/>
</dbReference>
<dbReference type="Pfam" id="PF13424">
    <property type="entry name" value="TPR_12"/>
    <property type="match status" value="1"/>
</dbReference>
<dbReference type="SUPFAM" id="SSF48452">
    <property type="entry name" value="TPR-like"/>
    <property type="match status" value="2"/>
</dbReference>